<dbReference type="EMBL" id="BAAALS010000022">
    <property type="protein sequence ID" value="GAA1766593.1"/>
    <property type="molecule type" value="Genomic_DNA"/>
</dbReference>
<sequence length="43" mass="4365">MRIIITAADSASDDIPGVVLVGAALGALLLIAALRAMFGGRRK</sequence>
<organism evidence="2 3">
    <name type="scientific">Luedemannella helvata</name>
    <dbReference type="NCBI Taxonomy" id="349315"/>
    <lineage>
        <taxon>Bacteria</taxon>
        <taxon>Bacillati</taxon>
        <taxon>Actinomycetota</taxon>
        <taxon>Actinomycetes</taxon>
        <taxon>Micromonosporales</taxon>
        <taxon>Micromonosporaceae</taxon>
        <taxon>Luedemannella</taxon>
    </lineage>
</organism>
<evidence type="ECO:0000313" key="3">
    <source>
        <dbReference type="Proteomes" id="UP001500655"/>
    </source>
</evidence>
<comment type="caution">
    <text evidence="2">The sequence shown here is derived from an EMBL/GenBank/DDBJ whole genome shotgun (WGS) entry which is preliminary data.</text>
</comment>
<dbReference type="RefSeq" id="WP_344084661.1">
    <property type="nucleotide sequence ID" value="NZ_BAAALS010000022.1"/>
</dbReference>
<keyword evidence="1" id="KW-0472">Membrane</keyword>
<evidence type="ECO:0000313" key="2">
    <source>
        <dbReference type="EMBL" id="GAA1766593.1"/>
    </source>
</evidence>
<keyword evidence="3" id="KW-1185">Reference proteome</keyword>
<name>A0ABP4X317_9ACTN</name>
<keyword evidence="1" id="KW-1133">Transmembrane helix</keyword>
<reference evidence="3" key="1">
    <citation type="journal article" date="2019" name="Int. J. Syst. Evol. Microbiol.">
        <title>The Global Catalogue of Microorganisms (GCM) 10K type strain sequencing project: providing services to taxonomists for standard genome sequencing and annotation.</title>
        <authorList>
            <consortium name="The Broad Institute Genomics Platform"/>
            <consortium name="The Broad Institute Genome Sequencing Center for Infectious Disease"/>
            <person name="Wu L."/>
            <person name="Ma J."/>
        </authorList>
    </citation>
    <scope>NUCLEOTIDE SEQUENCE [LARGE SCALE GENOMIC DNA]</scope>
    <source>
        <strain evidence="3">JCM 13249</strain>
    </source>
</reference>
<evidence type="ECO:0000256" key="1">
    <source>
        <dbReference type="SAM" id="Phobius"/>
    </source>
</evidence>
<gene>
    <name evidence="2" type="ORF">GCM10009681_42140</name>
</gene>
<keyword evidence="1" id="KW-0812">Transmembrane</keyword>
<accession>A0ABP4X317</accession>
<proteinExistence type="predicted"/>
<protein>
    <submittedName>
        <fullName evidence="2">Uncharacterized protein</fullName>
    </submittedName>
</protein>
<feature type="transmembrane region" description="Helical" evidence="1">
    <location>
        <begin position="15"/>
        <end position="38"/>
    </location>
</feature>
<dbReference type="Proteomes" id="UP001500655">
    <property type="component" value="Unassembled WGS sequence"/>
</dbReference>